<keyword evidence="1" id="KW-1133">Transmembrane helix</keyword>
<dbReference type="AlphaFoldDB" id="A0A562TQM8"/>
<accession>A0A562TQM8</accession>
<reference evidence="2 3" key="1">
    <citation type="submission" date="2019-07" db="EMBL/GenBank/DDBJ databases">
        <title>Genomic Encyclopedia of Archaeal and Bacterial Type Strains, Phase II (KMG-II): from individual species to whole genera.</title>
        <authorList>
            <person name="Goeker M."/>
        </authorList>
    </citation>
    <scope>NUCLEOTIDE SEQUENCE [LARGE SCALE GENOMIC DNA]</scope>
    <source>
        <strain evidence="2 3">ATCC BAA-1854</strain>
    </source>
</reference>
<keyword evidence="1" id="KW-0472">Membrane</keyword>
<name>A0A562TQM8_9SPHI</name>
<feature type="transmembrane region" description="Helical" evidence="1">
    <location>
        <begin position="20"/>
        <end position="38"/>
    </location>
</feature>
<dbReference type="EMBL" id="VLLI01000014">
    <property type="protein sequence ID" value="TWI95887.1"/>
    <property type="molecule type" value="Genomic_DNA"/>
</dbReference>
<evidence type="ECO:0000313" key="3">
    <source>
        <dbReference type="Proteomes" id="UP000317010"/>
    </source>
</evidence>
<organism evidence="2 3">
    <name type="scientific">Mucilaginibacter frigoritolerans</name>
    <dbReference type="NCBI Taxonomy" id="652788"/>
    <lineage>
        <taxon>Bacteria</taxon>
        <taxon>Pseudomonadati</taxon>
        <taxon>Bacteroidota</taxon>
        <taxon>Sphingobacteriia</taxon>
        <taxon>Sphingobacteriales</taxon>
        <taxon>Sphingobacteriaceae</taxon>
        <taxon>Mucilaginibacter</taxon>
    </lineage>
</organism>
<gene>
    <name evidence="2" type="ORF">JN11_04162</name>
</gene>
<evidence type="ECO:0000313" key="2">
    <source>
        <dbReference type="EMBL" id="TWI95887.1"/>
    </source>
</evidence>
<sequence>MKYINKKYKKSALGEYKTTLILLSILVAIMTLVIFMPLKREKNTNHVISSFSR</sequence>
<dbReference type="Proteomes" id="UP000317010">
    <property type="component" value="Unassembled WGS sequence"/>
</dbReference>
<proteinExistence type="predicted"/>
<protein>
    <submittedName>
        <fullName evidence="2">Uncharacterized protein</fullName>
    </submittedName>
</protein>
<evidence type="ECO:0000256" key="1">
    <source>
        <dbReference type="SAM" id="Phobius"/>
    </source>
</evidence>
<keyword evidence="3" id="KW-1185">Reference proteome</keyword>
<keyword evidence="1" id="KW-0812">Transmembrane</keyword>
<comment type="caution">
    <text evidence="2">The sequence shown here is derived from an EMBL/GenBank/DDBJ whole genome shotgun (WGS) entry which is preliminary data.</text>
</comment>